<accession>A0A4Q7NQZ2</accession>
<evidence type="ECO:0000256" key="1">
    <source>
        <dbReference type="ARBA" id="ARBA00001929"/>
    </source>
</evidence>
<comment type="function">
    <text evidence="3">Catalyzes the reduction of sulfite to sulfide, a step in the biosynthesis of sulfur-containing amino acids and cofactors.</text>
</comment>
<keyword evidence="9" id="KW-0883">Thioether bond</keyword>
<dbReference type="GO" id="GO:0020037">
    <property type="term" value="F:heme binding"/>
    <property type="evidence" value="ECO:0007669"/>
    <property type="project" value="InterPro"/>
</dbReference>
<evidence type="ECO:0000256" key="2">
    <source>
        <dbReference type="ARBA" id="ARBA00001966"/>
    </source>
</evidence>
<dbReference type="EMBL" id="SGXD01000002">
    <property type="protein sequence ID" value="RZS89467.1"/>
    <property type="molecule type" value="Genomic_DNA"/>
</dbReference>
<dbReference type="SUPFAM" id="SSF55124">
    <property type="entry name" value="Nitrite/Sulfite reductase N-terminal domain-like"/>
    <property type="match status" value="2"/>
</dbReference>
<evidence type="ECO:0000259" key="15">
    <source>
        <dbReference type="Pfam" id="PF03460"/>
    </source>
</evidence>
<dbReference type="PRINTS" id="PR00397">
    <property type="entry name" value="SIROHAEM"/>
</dbReference>
<keyword evidence="10" id="KW-0560">Oxidoreductase</keyword>
<evidence type="ECO:0000256" key="5">
    <source>
        <dbReference type="ARBA" id="ARBA00012353"/>
    </source>
</evidence>
<dbReference type="InterPro" id="IPR051329">
    <property type="entry name" value="NIR_SIR_4Fe-4S"/>
</dbReference>
<dbReference type="InterPro" id="IPR006066">
    <property type="entry name" value="NO2/SO3_Rdtase_FeS/sirohaem_BS"/>
</dbReference>
<comment type="caution">
    <text evidence="16">The sequence shown here is derived from an EMBL/GenBank/DDBJ whole genome shotgun (WGS) entry which is preliminary data.</text>
</comment>
<comment type="similarity">
    <text evidence="4">Belongs to the nitrite and sulfite reductase 4Fe-4S domain family.</text>
</comment>
<comment type="cofactor">
    <cofactor evidence="1">
        <name>siroheme</name>
        <dbReference type="ChEBI" id="CHEBI:60052"/>
    </cofactor>
</comment>
<comment type="catalytic activity">
    <reaction evidence="13">
        <text>hydrogen sulfide + 6 oxidized [2Fe-2S]-[ferredoxin] + 3 H2O = sulfite + 6 reduced [2Fe-2S]-[ferredoxin] + 7 H(+)</text>
        <dbReference type="Rhea" id="RHEA:23132"/>
        <dbReference type="Rhea" id="RHEA-COMP:10000"/>
        <dbReference type="Rhea" id="RHEA-COMP:10001"/>
        <dbReference type="ChEBI" id="CHEBI:15377"/>
        <dbReference type="ChEBI" id="CHEBI:15378"/>
        <dbReference type="ChEBI" id="CHEBI:17359"/>
        <dbReference type="ChEBI" id="CHEBI:29919"/>
        <dbReference type="ChEBI" id="CHEBI:33737"/>
        <dbReference type="ChEBI" id="CHEBI:33738"/>
        <dbReference type="EC" id="1.8.7.1"/>
    </reaction>
</comment>
<dbReference type="PANTHER" id="PTHR32439">
    <property type="entry name" value="FERREDOXIN--NITRITE REDUCTASE, CHLOROPLASTIC"/>
    <property type="match status" value="1"/>
</dbReference>
<feature type="domain" description="Nitrite/sulphite reductase 4Fe-4S" evidence="14">
    <location>
        <begin position="413"/>
        <end position="545"/>
    </location>
</feature>
<evidence type="ECO:0000256" key="8">
    <source>
        <dbReference type="ARBA" id="ARBA00022723"/>
    </source>
</evidence>
<proteinExistence type="inferred from homology"/>
<keyword evidence="8" id="KW-0479">Metal-binding</keyword>
<dbReference type="Gene3D" id="3.30.413.10">
    <property type="entry name" value="Sulfite Reductase Hemoprotein, domain 1"/>
    <property type="match status" value="2"/>
</dbReference>
<evidence type="ECO:0000256" key="9">
    <source>
        <dbReference type="ARBA" id="ARBA00022784"/>
    </source>
</evidence>
<evidence type="ECO:0000256" key="13">
    <source>
        <dbReference type="ARBA" id="ARBA00049518"/>
    </source>
</evidence>
<evidence type="ECO:0000256" key="3">
    <source>
        <dbReference type="ARBA" id="ARBA00003247"/>
    </source>
</evidence>
<dbReference type="InterPro" id="IPR006067">
    <property type="entry name" value="NO2/SO3_Rdtase_4Fe4S_dom"/>
</dbReference>
<dbReference type="GO" id="GO:0050311">
    <property type="term" value="F:sulfite reductase (ferredoxin) activity"/>
    <property type="evidence" value="ECO:0007669"/>
    <property type="project" value="UniProtKB-EC"/>
</dbReference>
<dbReference type="EC" id="1.8.7.1" evidence="5"/>
<keyword evidence="17" id="KW-1185">Reference proteome</keyword>
<comment type="cofactor">
    <cofactor evidence="2">
        <name>[4Fe-4S] cluster</name>
        <dbReference type="ChEBI" id="CHEBI:49883"/>
    </cofactor>
</comment>
<dbReference type="AlphaFoldDB" id="A0A4Q7NQZ2"/>
<organism evidence="16 17">
    <name type="scientific">Motilibacter rhizosphaerae</name>
    <dbReference type="NCBI Taxonomy" id="598652"/>
    <lineage>
        <taxon>Bacteria</taxon>
        <taxon>Bacillati</taxon>
        <taxon>Actinomycetota</taxon>
        <taxon>Actinomycetes</taxon>
        <taxon>Motilibacterales</taxon>
        <taxon>Motilibacteraceae</taxon>
        <taxon>Motilibacter</taxon>
    </lineage>
</organism>
<feature type="domain" description="Nitrite/Sulfite reductase ferredoxin-like" evidence="15">
    <location>
        <begin position="90"/>
        <end position="149"/>
    </location>
</feature>
<evidence type="ECO:0000313" key="16">
    <source>
        <dbReference type="EMBL" id="RZS89467.1"/>
    </source>
</evidence>
<dbReference type="Pfam" id="PF03460">
    <property type="entry name" value="NIR_SIR_ferr"/>
    <property type="match status" value="2"/>
</dbReference>
<keyword evidence="12" id="KW-0411">Iron-sulfur</keyword>
<dbReference type="RefSeq" id="WP_130492076.1">
    <property type="nucleotide sequence ID" value="NZ_SGXD01000002.1"/>
</dbReference>
<dbReference type="PROSITE" id="PS00365">
    <property type="entry name" value="NIR_SIR"/>
    <property type="match status" value="1"/>
</dbReference>
<dbReference type="FunFam" id="3.30.413.10:FF:000013">
    <property type="entry name" value="Sulfite reductase [ferredoxin]"/>
    <property type="match status" value="1"/>
</dbReference>
<dbReference type="OrthoDB" id="3189055at2"/>
<keyword evidence="11" id="KW-0408">Iron</keyword>
<feature type="domain" description="Nitrite/sulphite reductase 4Fe-4S" evidence="14">
    <location>
        <begin position="159"/>
        <end position="313"/>
    </location>
</feature>
<dbReference type="Proteomes" id="UP000293638">
    <property type="component" value="Unassembled WGS sequence"/>
</dbReference>
<dbReference type="SUPFAM" id="SSF56014">
    <property type="entry name" value="Nitrite and sulphite reductase 4Fe-4S domain-like"/>
    <property type="match status" value="2"/>
</dbReference>
<gene>
    <name evidence="16" type="ORF">EV189_1234</name>
</gene>
<dbReference type="GO" id="GO:0046872">
    <property type="term" value="F:metal ion binding"/>
    <property type="evidence" value="ECO:0007669"/>
    <property type="project" value="UniProtKB-KW"/>
</dbReference>
<sequence length="552" mass="61061">MPPARRKKGEGQWALGYFTPLNPNEQVKKDDDGLNVRQRVLDLYARHGFDAIDGQDLRGRLRWWGLYTQRREGIPGGQTATLEPHELDAEFFMLRVRIDGGALSLEQLRAVADISTTYARDTADITDRQNVQYHWIRIEDVPAVWERLEGVGLSTQEACGDTPRVILGSPVAGVAKDEIVDGTPAVEEIKRRFIGDKAFSNLPRKFKTAISGSPRQDVVHEINDVSFVGVRHPELGPGFDVWVGGGLSTNPMLAQRLGAFVTVDEVPEVWAGVAGIFRDYGYRRLRTRARLKFLVNDWGAERFRQVLQDEYLHRALPDGPAPEAPAPDARDHTGVHEQVDGRFYVGAAPRTGRVSGTVLNRVADLAESVGSDRVRLTPQQHLLVLDVPGDRVEEVSAALEALDLKVRPSTFRRGTMACTGIEYCKLAIVETKQRASVVIDELERRLPAFDAPLSLHVNGCPNSCARFQTADIGLKGMLMTGEDGTHVDGFQVHLGGGFGEDAGFGRKLRGLKVTADEVPDYVERVASRFVEQRQGEETFAAWVARAEEGDLV</sequence>
<evidence type="ECO:0000256" key="6">
    <source>
        <dbReference type="ARBA" id="ARBA00022485"/>
    </source>
</evidence>
<protein>
    <recommendedName>
        <fullName evidence="5">assimilatory sulfite reductase (ferredoxin)</fullName>
        <ecNumber evidence="5">1.8.7.1</ecNumber>
    </recommendedName>
</protein>
<evidence type="ECO:0000256" key="11">
    <source>
        <dbReference type="ARBA" id="ARBA00023004"/>
    </source>
</evidence>
<evidence type="ECO:0000256" key="10">
    <source>
        <dbReference type="ARBA" id="ARBA00023002"/>
    </source>
</evidence>
<dbReference type="InterPro" id="IPR045854">
    <property type="entry name" value="NO2/SO3_Rdtase_4Fe4S_sf"/>
</dbReference>
<dbReference type="FunFam" id="3.30.413.10:FF:000009">
    <property type="entry name" value="Sulfite reductase [ferredoxin]"/>
    <property type="match status" value="1"/>
</dbReference>
<evidence type="ECO:0000256" key="12">
    <source>
        <dbReference type="ARBA" id="ARBA00023014"/>
    </source>
</evidence>
<keyword evidence="7" id="KW-0349">Heme</keyword>
<evidence type="ECO:0000259" key="14">
    <source>
        <dbReference type="Pfam" id="PF01077"/>
    </source>
</evidence>
<dbReference type="PANTHER" id="PTHR32439:SF0">
    <property type="entry name" value="FERREDOXIN--NITRITE REDUCTASE, CHLOROPLASTIC"/>
    <property type="match status" value="1"/>
</dbReference>
<evidence type="ECO:0000313" key="17">
    <source>
        <dbReference type="Proteomes" id="UP000293638"/>
    </source>
</evidence>
<dbReference type="InterPro" id="IPR005117">
    <property type="entry name" value="NiRdtase/SiRdtase_haem-b_fer"/>
</dbReference>
<dbReference type="InterPro" id="IPR036136">
    <property type="entry name" value="Nit/Sulf_reduc_fer-like_dom_sf"/>
</dbReference>
<name>A0A4Q7NQZ2_9ACTN</name>
<reference evidence="16 17" key="1">
    <citation type="submission" date="2019-02" db="EMBL/GenBank/DDBJ databases">
        <title>Genomic Encyclopedia of Type Strains, Phase IV (KMG-IV): sequencing the most valuable type-strain genomes for metagenomic binning, comparative biology and taxonomic classification.</title>
        <authorList>
            <person name="Goeker M."/>
        </authorList>
    </citation>
    <scope>NUCLEOTIDE SEQUENCE [LARGE SCALE GENOMIC DNA]</scope>
    <source>
        <strain evidence="16 17">DSM 45622</strain>
    </source>
</reference>
<dbReference type="Gene3D" id="3.90.480.20">
    <property type="match status" value="1"/>
</dbReference>
<feature type="domain" description="Nitrite/Sulfite reductase ferredoxin-like" evidence="15">
    <location>
        <begin position="336"/>
        <end position="401"/>
    </location>
</feature>
<evidence type="ECO:0000256" key="4">
    <source>
        <dbReference type="ARBA" id="ARBA00010429"/>
    </source>
</evidence>
<dbReference type="GO" id="GO:0051539">
    <property type="term" value="F:4 iron, 4 sulfur cluster binding"/>
    <property type="evidence" value="ECO:0007669"/>
    <property type="project" value="UniProtKB-KW"/>
</dbReference>
<evidence type="ECO:0000256" key="7">
    <source>
        <dbReference type="ARBA" id="ARBA00022617"/>
    </source>
</evidence>
<keyword evidence="6" id="KW-0004">4Fe-4S</keyword>
<dbReference type="Pfam" id="PF01077">
    <property type="entry name" value="NIR_SIR"/>
    <property type="match status" value="2"/>
</dbReference>